<feature type="region of interest" description="Disordered" evidence="1">
    <location>
        <begin position="319"/>
        <end position="458"/>
    </location>
</feature>
<keyword evidence="2" id="KW-0812">Transmembrane</keyword>
<feature type="transmembrane region" description="Helical" evidence="2">
    <location>
        <begin position="16"/>
        <end position="39"/>
    </location>
</feature>
<gene>
    <name evidence="3" type="ORF">KGQ19_08040</name>
</gene>
<feature type="compositionally biased region" description="Low complexity" evidence="1">
    <location>
        <begin position="262"/>
        <end position="282"/>
    </location>
</feature>
<feature type="region of interest" description="Disordered" evidence="1">
    <location>
        <begin position="93"/>
        <end position="296"/>
    </location>
</feature>
<evidence type="ECO:0000313" key="3">
    <source>
        <dbReference type="EMBL" id="MBS2546817.1"/>
    </source>
</evidence>
<evidence type="ECO:0000313" key="4">
    <source>
        <dbReference type="Proteomes" id="UP000730482"/>
    </source>
</evidence>
<dbReference type="Proteomes" id="UP000730482">
    <property type="component" value="Unassembled WGS sequence"/>
</dbReference>
<evidence type="ECO:0000256" key="1">
    <source>
        <dbReference type="SAM" id="MobiDB-lite"/>
    </source>
</evidence>
<feature type="compositionally biased region" description="Polar residues" evidence="1">
    <location>
        <begin position="402"/>
        <end position="422"/>
    </location>
</feature>
<feature type="compositionally biased region" description="Polar residues" evidence="1">
    <location>
        <begin position="98"/>
        <end position="112"/>
    </location>
</feature>
<feature type="compositionally biased region" description="Low complexity" evidence="1">
    <location>
        <begin position="49"/>
        <end position="69"/>
    </location>
</feature>
<feature type="compositionally biased region" description="Low complexity" evidence="1">
    <location>
        <begin position="390"/>
        <end position="401"/>
    </location>
</feature>
<keyword evidence="2" id="KW-1133">Transmembrane helix</keyword>
<dbReference type="RefSeq" id="WP_212008460.1">
    <property type="nucleotide sequence ID" value="NZ_JAAFYZ010000018.1"/>
</dbReference>
<feature type="compositionally biased region" description="Polar residues" evidence="1">
    <location>
        <begin position="363"/>
        <end position="389"/>
    </location>
</feature>
<evidence type="ECO:0000256" key="2">
    <source>
        <dbReference type="SAM" id="Phobius"/>
    </source>
</evidence>
<keyword evidence="2" id="KW-0472">Membrane</keyword>
<reference evidence="3 4" key="1">
    <citation type="submission" date="2020-02" db="EMBL/GenBank/DDBJ databases">
        <title>Acidophilic actinobacteria isolated from forest soil.</title>
        <authorList>
            <person name="Golinska P."/>
        </authorList>
    </citation>
    <scope>NUCLEOTIDE SEQUENCE [LARGE SCALE GENOMIC DNA]</scope>
    <source>
        <strain evidence="3 4">NL8</strain>
    </source>
</reference>
<keyword evidence="4" id="KW-1185">Reference proteome</keyword>
<name>A0ABS5KLA0_9ACTN</name>
<comment type="caution">
    <text evidence="3">The sequence shown here is derived from an EMBL/GenBank/DDBJ whole genome shotgun (WGS) entry which is preliminary data.</text>
</comment>
<feature type="region of interest" description="Disordered" evidence="1">
    <location>
        <begin position="45"/>
        <end position="70"/>
    </location>
</feature>
<evidence type="ECO:0008006" key="5">
    <source>
        <dbReference type="Google" id="ProtNLM"/>
    </source>
</evidence>
<sequence>MTPSAQQAVASANSSVGLAAVGLMLVVLTVGWAGFVYFLRRSRNETRRTTASPRPAAPTEASSASAKPADTADTIALHRPTADEEQVVAPRVVPLGQASPTRGVTASLSQTPTPMPVPVPDLEQTPNEAPVPDEAPILAEAGAEPGSEAEAEPEAEPEPEPEAEPRSEAEAEPEAEAEFEPAAAAEPGSEAEIEPEATVEPESESESESESATEPEAAAESEGQTDTVPQPVAAANLIEILLPESEDTAARPAPEPEPEPTPSGASASASPAPAPTAGGPASAPHPPAARRKRRSVAVAGVVAVPVLVAIPVIAGLSTSGNKSAQTALDHPAANVSSSAPGVGAPSYGAFGPATDGPTDIVLPSSSSQGSRPKPTTGTGSATSGIPSPTSGSASGGNLNLGPTSAPTSGRQQPSSRQPTSVPGHSVPPTQPSSVGMPPPPPVTTSTTQGPTYYGMSGIGCPADSSHGVSTIGSGSASGWSTEASGGWNQAGCNGRFSTMPMNGSGTKYDSVNSVTWWFHTGPVVSGSCTVSVYVPNDGTPKHSAGSPALYQVFSGANNQTNVGSFTVQQPSYRGQWTSYSQQWFPTSDGTIGVRLTDEGIDWGSGAGDQLGAASVQVTCRG</sequence>
<feature type="transmembrane region" description="Helical" evidence="2">
    <location>
        <begin position="296"/>
        <end position="316"/>
    </location>
</feature>
<feature type="compositionally biased region" description="Acidic residues" evidence="1">
    <location>
        <begin position="147"/>
        <end position="162"/>
    </location>
</feature>
<organism evidence="3 4">
    <name type="scientific">Catenulispora pinistramenti</name>
    <dbReference type="NCBI Taxonomy" id="2705254"/>
    <lineage>
        <taxon>Bacteria</taxon>
        <taxon>Bacillati</taxon>
        <taxon>Actinomycetota</taxon>
        <taxon>Actinomycetes</taxon>
        <taxon>Catenulisporales</taxon>
        <taxon>Catenulisporaceae</taxon>
        <taxon>Catenulispora</taxon>
    </lineage>
</organism>
<feature type="compositionally biased region" description="Acidic residues" evidence="1">
    <location>
        <begin position="170"/>
        <end position="179"/>
    </location>
</feature>
<feature type="compositionally biased region" description="Acidic residues" evidence="1">
    <location>
        <begin position="189"/>
        <end position="219"/>
    </location>
</feature>
<dbReference type="EMBL" id="JAAFYZ010000018">
    <property type="protein sequence ID" value="MBS2546817.1"/>
    <property type="molecule type" value="Genomic_DNA"/>
</dbReference>
<proteinExistence type="predicted"/>
<protein>
    <recommendedName>
        <fullName evidence="5">Translation initiation factor IF-2</fullName>
    </recommendedName>
</protein>
<accession>A0ABS5KLA0</accession>